<accession>A0ABP0Y251</accession>
<keyword evidence="4" id="KW-0539">Nucleus</keyword>
<feature type="region of interest" description="Disordered" evidence="5">
    <location>
        <begin position="281"/>
        <end position="332"/>
    </location>
</feature>
<feature type="region of interest" description="Disordered" evidence="5">
    <location>
        <begin position="347"/>
        <end position="380"/>
    </location>
</feature>
<comment type="subcellular location">
    <subcellularLocation>
        <location evidence="1">Nucleus</location>
    </subcellularLocation>
</comment>
<dbReference type="PANTHER" id="PTHR36066:SF2">
    <property type="entry name" value="TRANSCRIPTION FACTOR BHLH145"/>
    <property type="match status" value="1"/>
</dbReference>
<name>A0ABP0Y251_9ROSI</name>
<gene>
    <name evidence="7" type="ORF">CITCOLO1_LOCUS4738</name>
</gene>
<evidence type="ECO:0000256" key="5">
    <source>
        <dbReference type="SAM" id="MobiDB-lite"/>
    </source>
</evidence>
<sequence>MVCQAATQTRFRALKHENGIAGSATIIVRVIACFQPLQDCQAEYFRHLLKPIQKLQSLVYNALFLVNCFDWMGEAWEAGRPPKLLFDWQPSLLNSFSIAPNLGLPNPIASSINNNMGMKHGTFPVNSALKVPQSQVGLVNEPCNWFHCLGPSQQAALPVKSHIYNENLAALSKGLSKEAVAPLSGSGSQQKGFLVIDQSADKTTLVLCSGVGGPLQLLTSWSPQPTATYKLNGEDTGNKQDSIYDSKLVWSNDFAENHGTNELSEMQEDSEELNALLYSEDESEFDEDDEDEVTSTGHSPSAMTTKDKQYACEEHNEEVASSAGSTKKRKFDGGYDAMSLMDTASSLMPRRSPDYEDDAESSCGNEGSRDMQEVDSSSINKKMRKEKIRETVGILESLIPGGKGKEAIVVLDEAIQYLKSLRLKAEALGLNACC</sequence>
<dbReference type="InterPro" id="IPR011598">
    <property type="entry name" value="bHLH_dom"/>
</dbReference>
<keyword evidence="8" id="KW-1185">Reference proteome</keyword>
<dbReference type="Pfam" id="PF23173">
    <property type="entry name" value="bHLH_SAC51"/>
    <property type="match status" value="1"/>
</dbReference>
<dbReference type="PROSITE" id="PS50888">
    <property type="entry name" value="BHLH"/>
    <property type="match status" value="1"/>
</dbReference>
<evidence type="ECO:0000313" key="7">
    <source>
        <dbReference type="EMBL" id="CAK9313028.1"/>
    </source>
</evidence>
<dbReference type="Proteomes" id="UP001642487">
    <property type="component" value="Chromosome 11"/>
</dbReference>
<keyword evidence="3" id="KW-0804">Transcription</keyword>
<evidence type="ECO:0000256" key="1">
    <source>
        <dbReference type="ARBA" id="ARBA00004123"/>
    </source>
</evidence>
<feature type="domain" description="BHLH" evidence="6">
    <location>
        <begin position="372"/>
        <end position="421"/>
    </location>
</feature>
<evidence type="ECO:0000256" key="2">
    <source>
        <dbReference type="ARBA" id="ARBA00023015"/>
    </source>
</evidence>
<dbReference type="InterPro" id="IPR037546">
    <property type="entry name" value="SAC51-like"/>
</dbReference>
<proteinExistence type="predicted"/>
<organism evidence="7 8">
    <name type="scientific">Citrullus colocynthis</name>
    <name type="common">colocynth</name>
    <dbReference type="NCBI Taxonomy" id="252529"/>
    <lineage>
        <taxon>Eukaryota</taxon>
        <taxon>Viridiplantae</taxon>
        <taxon>Streptophyta</taxon>
        <taxon>Embryophyta</taxon>
        <taxon>Tracheophyta</taxon>
        <taxon>Spermatophyta</taxon>
        <taxon>Magnoliopsida</taxon>
        <taxon>eudicotyledons</taxon>
        <taxon>Gunneridae</taxon>
        <taxon>Pentapetalae</taxon>
        <taxon>rosids</taxon>
        <taxon>fabids</taxon>
        <taxon>Cucurbitales</taxon>
        <taxon>Cucurbitaceae</taxon>
        <taxon>Benincaseae</taxon>
        <taxon>Citrullus</taxon>
    </lineage>
</organism>
<evidence type="ECO:0000313" key="8">
    <source>
        <dbReference type="Proteomes" id="UP001642487"/>
    </source>
</evidence>
<evidence type="ECO:0000256" key="4">
    <source>
        <dbReference type="ARBA" id="ARBA00023242"/>
    </source>
</evidence>
<dbReference type="EMBL" id="OZ021745">
    <property type="protein sequence ID" value="CAK9313028.1"/>
    <property type="molecule type" value="Genomic_DNA"/>
</dbReference>
<evidence type="ECO:0000259" key="6">
    <source>
        <dbReference type="PROSITE" id="PS50888"/>
    </source>
</evidence>
<dbReference type="SUPFAM" id="SSF47459">
    <property type="entry name" value="HLH, helix-loop-helix DNA-binding domain"/>
    <property type="match status" value="1"/>
</dbReference>
<dbReference type="CDD" id="cd18917">
    <property type="entry name" value="bHLH_AtSAC51_like"/>
    <property type="match status" value="1"/>
</dbReference>
<keyword evidence="2" id="KW-0805">Transcription regulation</keyword>
<feature type="compositionally biased region" description="Polar residues" evidence="5">
    <location>
        <begin position="294"/>
        <end position="304"/>
    </location>
</feature>
<feature type="compositionally biased region" description="Acidic residues" evidence="5">
    <location>
        <begin position="281"/>
        <end position="293"/>
    </location>
</feature>
<evidence type="ECO:0000256" key="3">
    <source>
        <dbReference type="ARBA" id="ARBA00023163"/>
    </source>
</evidence>
<feature type="compositionally biased region" description="Basic and acidic residues" evidence="5">
    <location>
        <begin position="305"/>
        <end position="318"/>
    </location>
</feature>
<dbReference type="PANTHER" id="PTHR36066">
    <property type="entry name" value="TRANSCRIPTION FACTOR BHLH145"/>
    <property type="match status" value="1"/>
</dbReference>
<protein>
    <recommendedName>
        <fullName evidence="6">BHLH domain-containing protein</fullName>
    </recommendedName>
</protein>
<reference evidence="7 8" key="1">
    <citation type="submission" date="2024-03" db="EMBL/GenBank/DDBJ databases">
        <authorList>
            <person name="Gkanogiannis A."/>
            <person name="Becerra Lopez-Lavalle L."/>
        </authorList>
    </citation>
    <scope>NUCLEOTIDE SEQUENCE [LARGE SCALE GENOMIC DNA]</scope>
</reference>
<dbReference type="InterPro" id="IPR036638">
    <property type="entry name" value="HLH_DNA-bd_sf"/>
</dbReference>